<reference evidence="1" key="2">
    <citation type="submission" date="2022-01" db="EMBL/GenBank/DDBJ databases">
        <authorList>
            <person name="Yamashiro T."/>
            <person name="Shiraishi A."/>
            <person name="Satake H."/>
            <person name="Nakayama K."/>
        </authorList>
    </citation>
    <scope>NUCLEOTIDE SEQUENCE</scope>
</reference>
<keyword evidence="2" id="KW-1185">Reference proteome</keyword>
<name>A0ABQ5FVJ2_9ASTR</name>
<sequence length="16" mass="1715">LGHPAKPVLNVLKESL</sequence>
<gene>
    <name evidence="1" type="ORF">Tco_1018871</name>
</gene>
<evidence type="ECO:0000313" key="1">
    <source>
        <dbReference type="EMBL" id="GJT67391.1"/>
    </source>
</evidence>
<feature type="non-terminal residue" evidence="1">
    <location>
        <position position="1"/>
    </location>
</feature>
<reference evidence="1" key="1">
    <citation type="journal article" date="2022" name="Int. J. Mol. Sci.">
        <title>Draft Genome of Tanacetum Coccineum: Genomic Comparison of Closely Related Tanacetum-Family Plants.</title>
        <authorList>
            <person name="Yamashiro T."/>
            <person name="Shiraishi A."/>
            <person name="Nakayama K."/>
            <person name="Satake H."/>
        </authorList>
    </citation>
    <scope>NUCLEOTIDE SEQUENCE</scope>
</reference>
<organism evidence="1 2">
    <name type="scientific">Tanacetum coccineum</name>
    <dbReference type="NCBI Taxonomy" id="301880"/>
    <lineage>
        <taxon>Eukaryota</taxon>
        <taxon>Viridiplantae</taxon>
        <taxon>Streptophyta</taxon>
        <taxon>Embryophyta</taxon>
        <taxon>Tracheophyta</taxon>
        <taxon>Spermatophyta</taxon>
        <taxon>Magnoliopsida</taxon>
        <taxon>eudicotyledons</taxon>
        <taxon>Gunneridae</taxon>
        <taxon>Pentapetalae</taxon>
        <taxon>asterids</taxon>
        <taxon>campanulids</taxon>
        <taxon>Asterales</taxon>
        <taxon>Asteraceae</taxon>
        <taxon>Asteroideae</taxon>
        <taxon>Anthemideae</taxon>
        <taxon>Anthemidinae</taxon>
        <taxon>Tanacetum</taxon>
    </lineage>
</organism>
<protein>
    <submittedName>
        <fullName evidence="1">Uncharacterized protein</fullName>
    </submittedName>
</protein>
<dbReference type="Proteomes" id="UP001151760">
    <property type="component" value="Unassembled WGS sequence"/>
</dbReference>
<comment type="caution">
    <text evidence="1">The sequence shown here is derived from an EMBL/GenBank/DDBJ whole genome shotgun (WGS) entry which is preliminary data.</text>
</comment>
<evidence type="ECO:0000313" key="2">
    <source>
        <dbReference type="Proteomes" id="UP001151760"/>
    </source>
</evidence>
<dbReference type="EMBL" id="BQNB010017803">
    <property type="protein sequence ID" value="GJT67391.1"/>
    <property type="molecule type" value="Genomic_DNA"/>
</dbReference>
<accession>A0ABQ5FVJ2</accession>
<proteinExistence type="predicted"/>